<accession>A0A4P9YIF3</accession>
<dbReference type="Gene3D" id="1.25.10.10">
    <property type="entry name" value="Leucine-rich Repeat Variant"/>
    <property type="match status" value="1"/>
</dbReference>
<gene>
    <name evidence="1" type="ORF">ROZALSC1DRAFT_22531</name>
</gene>
<proteinExistence type="predicted"/>
<reference evidence="2" key="1">
    <citation type="journal article" date="2018" name="Nat. Microbiol.">
        <title>Leveraging single-cell genomics to expand the fungal tree of life.</title>
        <authorList>
            <person name="Ahrendt S.R."/>
            <person name="Quandt C.A."/>
            <person name="Ciobanu D."/>
            <person name="Clum A."/>
            <person name="Salamov A."/>
            <person name="Andreopoulos B."/>
            <person name="Cheng J.F."/>
            <person name="Woyke T."/>
            <person name="Pelin A."/>
            <person name="Henrissat B."/>
            <person name="Reynolds N.K."/>
            <person name="Benny G.L."/>
            <person name="Smith M.E."/>
            <person name="James T.Y."/>
            <person name="Grigoriev I.V."/>
        </authorList>
    </citation>
    <scope>NUCLEOTIDE SEQUENCE [LARGE SCALE GENOMIC DNA]</scope>
    <source>
        <strain evidence="2">CSF55</strain>
    </source>
</reference>
<name>A0A4P9YIF3_ROZAC</name>
<protein>
    <submittedName>
        <fullName evidence="1">Uncharacterized protein</fullName>
    </submittedName>
</protein>
<evidence type="ECO:0000313" key="2">
    <source>
        <dbReference type="Proteomes" id="UP000281549"/>
    </source>
</evidence>
<sequence>MVSSLVELLDFCFSYDTLMQNEAMKILCSVSLTPEVKNHILENPADLLRLFKLLKNNNLPADLLTVLVNIVSFEDVAKILPINTLIEITNLDNLSNRGADDRFFILDAIVKSFSVQTFSGLFI</sequence>
<evidence type="ECO:0000313" key="1">
    <source>
        <dbReference type="EMBL" id="RKP19164.1"/>
    </source>
</evidence>
<dbReference type="InterPro" id="IPR011989">
    <property type="entry name" value="ARM-like"/>
</dbReference>
<dbReference type="EMBL" id="ML005279">
    <property type="protein sequence ID" value="RKP19164.1"/>
    <property type="molecule type" value="Genomic_DNA"/>
</dbReference>
<organism evidence="1 2">
    <name type="scientific">Rozella allomycis (strain CSF55)</name>
    <dbReference type="NCBI Taxonomy" id="988480"/>
    <lineage>
        <taxon>Eukaryota</taxon>
        <taxon>Fungi</taxon>
        <taxon>Fungi incertae sedis</taxon>
        <taxon>Cryptomycota</taxon>
        <taxon>Cryptomycota incertae sedis</taxon>
        <taxon>Rozella</taxon>
    </lineage>
</organism>
<dbReference type="AlphaFoldDB" id="A0A4P9YIF3"/>
<dbReference type="Proteomes" id="UP000281549">
    <property type="component" value="Unassembled WGS sequence"/>
</dbReference>